<dbReference type="Proteomes" id="UP000632498">
    <property type="component" value="Unassembled WGS sequence"/>
</dbReference>
<evidence type="ECO:0000256" key="8">
    <source>
        <dbReference type="ARBA" id="ARBA00023012"/>
    </source>
</evidence>
<dbReference type="PROSITE" id="PS50113">
    <property type="entry name" value="PAC"/>
    <property type="match status" value="2"/>
</dbReference>
<keyword evidence="7" id="KW-0067">ATP-binding</keyword>
<dbReference type="SMART" id="SM00086">
    <property type="entry name" value="PAC"/>
    <property type="match status" value="2"/>
</dbReference>
<organism evidence="13 14">
    <name type="scientific">Terasakiella brassicae</name>
    <dbReference type="NCBI Taxonomy" id="1634917"/>
    <lineage>
        <taxon>Bacteria</taxon>
        <taxon>Pseudomonadati</taxon>
        <taxon>Pseudomonadota</taxon>
        <taxon>Alphaproteobacteria</taxon>
        <taxon>Rhodospirillales</taxon>
        <taxon>Terasakiellaceae</taxon>
        <taxon>Terasakiella</taxon>
    </lineage>
</organism>
<dbReference type="InterPro" id="IPR001610">
    <property type="entry name" value="PAC"/>
</dbReference>
<keyword evidence="8" id="KW-0902">Two-component regulatory system</keyword>
<feature type="domain" description="PAS" evidence="11">
    <location>
        <begin position="423"/>
        <end position="467"/>
    </location>
</feature>
<dbReference type="PANTHER" id="PTHR43065">
    <property type="entry name" value="SENSOR HISTIDINE KINASE"/>
    <property type="match status" value="1"/>
</dbReference>
<dbReference type="Gene3D" id="1.10.287.130">
    <property type="match status" value="1"/>
</dbReference>
<dbReference type="PROSITE" id="PS50109">
    <property type="entry name" value="HIS_KIN"/>
    <property type="match status" value="1"/>
</dbReference>
<evidence type="ECO:0000313" key="14">
    <source>
        <dbReference type="Proteomes" id="UP000632498"/>
    </source>
</evidence>
<protein>
    <recommendedName>
        <fullName evidence="2">histidine kinase</fullName>
        <ecNumber evidence="2">2.7.13.3</ecNumber>
    </recommendedName>
</protein>
<dbReference type="GO" id="GO:0005524">
    <property type="term" value="F:ATP binding"/>
    <property type="evidence" value="ECO:0007669"/>
    <property type="project" value="UniProtKB-KW"/>
</dbReference>
<dbReference type="PRINTS" id="PR00344">
    <property type="entry name" value="BCTRLSENSOR"/>
</dbReference>
<dbReference type="NCBIfam" id="TIGR00229">
    <property type="entry name" value="sensory_box"/>
    <property type="match status" value="2"/>
</dbReference>
<sequence>MVKVDLLETFDEFPSEIRHGINALSQGISIFDKDLFLVFYNSAFLKILDLPATLLAGRIHFKDLIRFNAKRGEYGDVDTEQKVEEIYQLALQFQPHKFIRTTSRGITIEVKGVPIPSGGFVTTYTDVSELVDAREKYEKASEKFRDFTEAASDWYWETDENHCFTFFSERLEQVLNVPASSLLGKRRGKLAADEGDQKWIDHQNTINAHIPFTDFHYEIISSDGTTKFCSVSGKPAFGPDGRFMGYRGVGKEITDQVRSEQEREKAHADRIILSHILDLSLQDLPLNEILQRVLDGILQHSRRGFKQTGSIFLAEDKQKQFQLVACTGLPAKMAEKYETIKFSDFLGSDNVGEKIKALGGSARNYMLSQGHYCVPITRATGLLGILNLYVEQGHEQTDDEVEFLNSVASTLSGIISRWRTQDELRILSQAIEQNPAAILVTDVEGTIYYANEALLKSSGYSREEVIGANPRIFQSGETKPEEYAKLWNTISAGRVWHGVLRNKTKSGEEIWERVIIVPIKNRSDQILNYVAIKENITEARTQEKERERLENELRQAQKMEAVGQLAGGIAHEINTPTQYVSDNLKFLKDIWENLSELHGLFDQVLPLVQDNEKAQKLLEDIQELKDDLDFEVLSDDVEDAISDAVDGTQQISRIVRAMKDFSHPGQKEMVMNDINRALTSTATVCKNEWKYVAHLDFELDEGLPQVQCLPGELNQVFLNMIVNAAHAIEERNKIDKTSDLRGITIRTRNLGETIEIEVEDEGSGIPAKIQDKVFNPFFTTKIVGKGTGQGLSISHDVIVNKHGGRIWFETEEGKGTTFKISLPVEGKDTATQESEHEE</sequence>
<dbReference type="EC" id="2.7.13.3" evidence="2"/>
<reference evidence="13" key="1">
    <citation type="journal article" date="2014" name="Int. J. Syst. Evol. Microbiol.">
        <title>Complete genome sequence of Corynebacterium casei LMG S-19264T (=DSM 44701T), isolated from a smear-ripened cheese.</title>
        <authorList>
            <consortium name="US DOE Joint Genome Institute (JGI-PGF)"/>
            <person name="Walter F."/>
            <person name="Albersmeier A."/>
            <person name="Kalinowski J."/>
            <person name="Ruckert C."/>
        </authorList>
    </citation>
    <scope>NUCLEOTIDE SEQUENCE</scope>
    <source>
        <strain evidence="13">CGMCC 1.15254</strain>
    </source>
</reference>
<evidence type="ECO:0000259" key="12">
    <source>
        <dbReference type="PROSITE" id="PS50113"/>
    </source>
</evidence>
<evidence type="ECO:0000256" key="3">
    <source>
        <dbReference type="ARBA" id="ARBA00022553"/>
    </source>
</evidence>
<dbReference type="CDD" id="cd00082">
    <property type="entry name" value="HisKA"/>
    <property type="match status" value="1"/>
</dbReference>
<evidence type="ECO:0000256" key="9">
    <source>
        <dbReference type="SAM" id="Coils"/>
    </source>
</evidence>
<dbReference type="PANTHER" id="PTHR43065:SF46">
    <property type="entry name" value="C4-DICARBOXYLATE TRANSPORT SENSOR PROTEIN DCTB"/>
    <property type="match status" value="1"/>
</dbReference>
<feature type="domain" description="Histidine kinase" evidence="10">
    <location>
        <begin position="568"/>
        <end position="826"/>
    </location>
</feature>
<dbReference type="Gene3D" id="3.30.450.20">
    <property type="entry name" value="PAS domain"/>
    <property type="match status" value="3"/>
</dbReference>
<feature type="coiled-coil region" evidence="9">
    <location>
        <begin position="532"/>
        <end position="562"/>
    </location>
</feature>
<comment type="caution">
    <text evidence="13">The sequence shown here is derived from an EMBL/GenBank/DDBJ whole genome shotgun (WGS) entry which is preliminary data.</text>
</comment>
<dbReference type="Pfam" id="PF13426">
    <property type="entry name" value="PAS_9"/>
    <property type="match status" value="2"/>
</dbReference>
<keyword evidence="14" id="KW-1185">Reference proteome</keyword>
<accession>A0A917BT68</accession>
<gene>
    <name evidence="13" type="ORF">GCM10011332_06020</name>
</gene>
<dbReference type="PROSITE" id="PS50112">
    <property type="entry name" value="PAS"/>
    <property type="match status" value="1"/>
</dbReference>
<dbReference type="EMBL" id="BMHV01000003">
    <property type="protein sequence ID" value="GGF55421.1"/>
    <property type="molecule type" value="Genomic_DNA"/>
</dbReference>
<dbReference type="InterPro" id="IPR004358">
    <property type="entry name" value="Sig_transdc_His_kin-like_C"/>
</dbReference>
<dbReference type="Pfam" id="PF02518">
    <property type="entry name" value="HATPase_c"/>
    <property type="match status" value="1"/>
</dbReference>
<evidence type="ECO:0000256" key="5">
    <source>
        <dbReference type="ARBA" id="ARBA00022741"/>
    </source>
</evidence>
<keyword evidence="9" id="KW-0175">Coiled coil</keyword>
<dbReference type="InterPro" id="IPR035965">
    <property type="entry name" value="PAS-like_dom_sf"/>
</dbReference>
<evidence type="ECO:0000256" key="7">
    <source>
        <dbReference type="ARBA" id="ARBA00022840"/>
    </source>
</evidence>
<comment type="catalytic activity">
    <reaction evidence="1">
        <text>ATP + protein L-histidine = ADP + protein N-phospho-L-histidine.</text>
        <dbReference type="EC" id="2.7.13.3"/>
    </reaction>
</comment>
<dbReference type="InterPro" id="IPR000014">
    <property type="entry name" value="PAS"/>
</dbReference>
<dbReference type="SMART" id="SM00091">
    <property type="entry name" value="PAS"/>
    <property type="match status" value="3"/>
</dbReference>
<dbReference type="Gene3D" id="3.30.450.40">
    <property type="match status" value="1"/>
</dbReference>
<dbReference type="Pfam" id="PF12860">
    <property type="entry name" value="PAS_7"/>
    <property type="match status" value="1"/>
</dbReference>
<evidence type="ECO:0000259" key="11">
    <source>
        <dbReference type="PROSITE" id="PS50112"/>
    </source>
</evidence>
<evidence type="ECO:0000259" key="10">
    <source>
        <dbReference type="PROSITE" id="PS50109"/>
    </source>
</evidence>
<dbReference type="SUPFAM" id="SSF55785">
    <property type="entry name" value="PYP-like sensor domain (PAS domain)"/>
    <property type="match status" value="2"/>
</dbReference>
<evidence type="ECO:0000256" key="4">
    <source>
        <dbReference type="ARBA" id="ARBA00022679"/>
    </source>
</evidence>
<feature type="domain" description="PAC" evidence="12">
    <location>
        <begin position="494"/>
        <end position="548"/>
    </location>
</feature>
<feature type="domain" description="PAC" evidence="12">
    <location>
        <begin position="213"/>
        <end position="265"/>
    </location>
</feature>
<dbReference type="InterPro" id="IPR005467">
    <property type="entry name" value="His_kinase_dom"/>
</dbReference>
<dbReference type="InterPro" id="IPR036890">
    <property type="entry name" value="HATPase_C_sf"/>
</dbReference>
<dbReference type="InterPro" id="IPR003594">
    <property type="entry name" value="HATPase_dom"/>
</dbReference>
<keyword evidence="4" id="KW-0808">Transferase</keyword>
<dbReference type="SUPFAM" id="SSF55874">
    <property type="entry name" value="ATPase domain of HSP90 chaperone/DNA topoisomerase II/histidine kinase"/>
    <property type="match status" value="1"/>
</dbReference>
<keyword evidence="6" id="KW-0418">Kinase</keyword>
<dbReference type="RefSeq" id="WP_188661429.1">
    <property type="nucleotide sequence ID" value="NZ_BMHV01000003.1"/>
</dbReference>
<evidence type="ECO:0000313" key="13">
    <source>
        <dbReference type="EMBL" id="GGF55421.1"/>
    </source>
</evidence>
<dbReference type="CDD" id="cd00130">
    <property type="entry name" value="PAS"/>
    <property type="match status" value="1"/>
</dbReference>
<keyword evidence="5" id="KW-0547">Nucleotide-binding</keyword>
<dbReference type="AlphaFoldDB" id="A0A917BT68"/>
<reference evidence="13" key="2">
    <citation type="submission" date="2020-09" db="EMBL/GenBank/DDBJ databases">
        <authorList>
            <person name="Sun Q."/>
            <person name="Zhou Y."/>
        </authorList>
    </citation>
    <scope>NUCLEOTIDE SEQUENCE</scope>
    <source>
        <strain evidence="13">CGMCC 1.15254</strain>
    </source>
</reference>
<dbReference type="GO" id="GO:0000155">
    <property type="term" value="F:phosphorelay sensor kinase activity"/>
    <property type="evidence" value="ECO:0007669"/>
    <property type="project" value="InterPro"/>
</dbReference>
<dbReference type="InterPro" id="IPR003661">
    <property type="entry name" value="HisK_dim/P_dom"/>
</dbReference>
<dbReference type="SMART" id="SM00387">
    <property type="entry name" value="HATPase_c"/>
    <property type="match status" value="1"/>
</dbReference>
<dbReference type="InterPro" id="IPR029016">
    <property type="entry name" value="GAF-like_dom_sf"/>
</dbReference>
<evidence type="ECO:0000256" key="6">
    <source>
        <dbReference type="ARBA" id="ARBA00022777"/>
    </source>
</evidence>
<dbReference type="Gene3D" id="3.30.565.10">
    <property type="entry name" value="Histidine kinase-like ATPase, C-terminal domain"/>
    <property type="match status" value="1"/>
</dbReference>
<dbReference type="SUPFAM" id="SSF55781">
    <property type="entry name" value="GAF domain-like"/>
    <property type="match status" value="1"/>
</dbReference>
<keyword evidence="3" id="KW-0597">Phosphoprotein</keyword>
<dbReference type="InterPro" id="IPR000700">
    <property type="entry name" value="PAS-assoc_C"/>
</dbReference>
<proteinExistence type="predicted"/>
<evidence type="ECO:0000256" key="2">
    <source>
        <dbReference type="ARBA" id="ARBA00012438"/>
    </source>
</evidence>
<evidence type="ECO:0000256" key="1">
    <source>
        <dbReference type="ARBA" id="ARBA00000085"/>
    </source>
</evidence>
<name>A0A917BT68_9PROT</name>